<dbReference type="EMBL" id="CDMZ01005525">
    <property type="protein sequence ID" value="CEM53135.1"/>
    <property type="molecule type" value="Genomic_DNA"/>
</dbReference>
<gene>
    <name evidence="1" type="ORF">Cvel_11748</name>
</gene>
<accession>A0A0G4I7Q2</accession>
<protein>
    <submittedName>
        <fullName evidence="1">Uncharacterized protein</fullName>
    </submittedName>
</protein>
<sequence>MWYGCNDTSSAFMDYMTDPPWESHTQQAGGSTDNSVVLVINFFYGAESLKIKPLHSTKNDPWLEGAEALEAFDAGYAAALSRLLKAGRRALFVLANPMKAGEPLFKFNRCIAEKRHPSDCDFHWSKPVLPKVEELVREHPNQLGLFDFSDYACEPPERPPNPSRLCKAVVDHRGVLVDNHFNKDTVLSNRFQQFFAKKLEEELGKLNF</sequence>
<evidence type="ECO:0000313" key="1">
    <source>
        <dbReference type="EMBL" id="CEM53135.1"/>
    </source>
</evidence>
<name>A0A0G4I7Q2_9ALVE</name>
<organism evidence="1">
    <name type="scientific">Chromera velia CCMP2878</name>
    <dbReference type="NCBI Taxonomy" id="1169474"/>
    <lineage>
        <taxon>Eukaryota</taxon>
        <taxon>Sar</taxon>
        <taxon>Alveolata</taxon>
        <taxon>Colpodellida</taxon>
        <taxon>Chromeraceae</taxon>
        <taxon>Chromera</taxon>
    </lineage>
</organism>
<proteinExistence type="predicted"/>
<dbReference type="VEuPathDB" id="CryptoDB:Cvel_11748"/>
<reference evidence="1" key="1">
    <citation type="submission" date="2014-11" db="EMBL/GenBank/DDBJ databases">
        <authorList>
            <person name="Otto D Thomas"/>
            <person name="Naeem Raeece"/>
        </authorList>
    </citation>
    <scope>NUCLEOTIDE SEQUENCE</scope>
</reference>
<dbReference type="AlphaFoldDB" id="A0A0G4I7Q2"/>